<name>A0ABY7HQG5_9GAMM</name>
<reference evidence="2" key="1">
    <citation type="submission" date="2022-12" db="EMBL/GenBank/DDBJ databases">
        <title>Complete genome sequence of an Australian strain of Rouxiella badensis DAR84756 and resolution of the R. badensis DSM100043 and R. chamberiensis DSM28324 genomes.</title>
        <authorList>
            <person name="Paul S."/>
            <person name="Anderson P.J."/>
            <person name="Maynard G."/>
            <person name="Dyall-Smith M."/>
            <person name="Kudinha T."/>
        </authorList>
    </citation>
    <scope>NUCLEOTIDE SEQUENCE</scope>
    <source>
        <strain evidence="2">DSM 28324</strain>
    </source>
</reference>
<dbReference type="Proteomes" id="UP001164712">
    <property type="component" value="Chromosome"/>
</dbReference>
<keyword evidence="3" id="KW-1185">Reference proteome</keyword>
<sequence>MAVETKFVVVRKGEEKMTFASKKEADAYDKMLDMAEAFTDWLLESKLQLDEEQAENMALFLAEQKDAVQHILRTSKVPDANRGFRTVRCRESVCCRNRRAKSGCSQGQCRRKRQENPRSQSGVIHSALLK</sequence>
<protein>
    <submittedName>
        <fullName evidence="2">YebG family protein</fullName>
    </submittedName>
</protein>
<evidence type="ECO:0000313" key="3">
    <source>
        <dbReference type="Proteomes" id="UP001164712"/>
    </source>
</evidence>
<dbReference type="EMBL" id="CP114058">
    <property type="protein sequence ID" value="WAT01634.1"/>
    <property type="molecule type" value="Genomic_DNA"/>
</dbReference>
<evidence type="ECO:0000256" key="1">
    <source>
        <dbReference type="SAM" id="MobiDB-lite"/>
    </source>
</evidence>
<dbReference type="Pfam" id="PF07130">
    <property type="entry name" value="YebG"/>
    <property type="match status" value="1"/>
</dbReference>
<dbReference type="InterPro" id="IPR009813">
    <property type="entry name" value="Uncharacterised_YebG"/>
</dbReference>
<dbReference type="Gene3D" id="1.10.10.710">
    <property type="entry name" value="PSPTO_1197 like"/>
    <property type="match status" value="1"/>
</dbReference>
<proteinExistence type="predicted"/>
<dbReference type="InterPro" id="IPR038627">
    <property type="entry name" value="YebG-like_sf"/>
</dbReference>
<evidence type="ECO:0000313" key="2">
    <source>
        <dbReference type="EMBL" id="WAT01634.1"/>
    </source>
</evidence>
<feature type="region of interest" description="Disordered" evidence="1">
    <location>
        <begin position="105"/>
        <end position="130"/>
    </location>
</feature>
<accession>A0ABY7HQG5</accession>
<organism evidence="2 3">
    <name type="scientific">Rouxiella chamberiensis</name>
    <dbReference type="NCBI Taxonomy" id="1513468"/>
    <lineage>
        <taxon>Bacteria</taxon>
        <taxon>Pseudomonadati</taxon>
        <taxon>Pseudomonadota</taxon>
        <taxon>Gammaproteobacteria</taxon>
        <taxon>Enterobacterales</taxon>
        <taxon>Yersiniaceae</taxon>
        <taxon>Rouxiella</taxon>
    </lineage>
</organism>
<gene>
    <name evidence="2" type="ORF">O1V66_02390</name>
</gene>